<dbReference type="Proteomes" id="UP001165667">
    <property type="component" value="Unassembled WGS sequence"/>
</dbReference>
<dbReference type="InterPro" id="IPR007157">
    <property type="entry name" value="PspA_VIPP1"/>
</dbReference>
<comment type="caution">
    <text evidence="2">The sequence shown here is derived from an EMBL/GenBank/DDBJ whole genome shotgun (WGS) entry which is preliminary data.</text>
</comment>
<sequence>MLKTLTLLMRGAIADSAQAVDDAHAIAILRQQIRDAAAALAGARRELGVAMAYHAAELRAVRGLESRIATISDAARKALVDGRDDLGHEAAVLIAGLEDERIAQQAEATRFATEVDGLTSQVARAQYRLRDLDRGLQTARATEAVRRATVKSRRVMTTSTSALGEAESTLARLRSRQQDDEDIHEALASLEADAAGSLQHRLATAGYDRPRTDPKDVFERLKALA</sequence>
<name>A0AA42CI59_9HYPH</name>
<evidence type="ECO:0000313" key="2">
    <source>
        <dbReference type="EMBL" id="MCW6508014.1"/>
    </source>
</evidence>
<organism evidence="2 3">
    <name type="scientific">Lichenifustis flavocetrariae</name>
    <dbReference type="NCBI Taxonomy" id="2949735"/>
    <lineage>
        <taxon>Bacteria</taxon>
        <taxon>Pseudomonadati</taxon>
        <taxon>Pseudomonadota</taxon>
        <taxon>Alphaproteobacteria</taxon>
        <taxon>Hyphomicrobiales</taxon>
        <taxon>Lichenihabitantaceae</taxon>
        <taxon>Lichenifustis</taxon>
    </lineage>
</organism>
<dbReference type="EMBL" id="JAMOIM010000004">
    <property type="protein sequence ID" value="MCW6508014.1"/>
    <property type="molecule type" value="Genomic_DNA"/>
</dbReference>
<keyword evidence="3" id="KW-1185">Reference proteome</keyword>
<comment type="similarity">
    <text evidence="1">Belongs to the PspA/Vipp/IM30 family.</text>
</comment>
<evidence type="ECO:0000256" key="1">
    <source>
        <dbReference type="ARBA" id="ARBA00043985"/>
    </source>
</evidence>
<accession>A0AA42CI59</accession>
<proteinExistence type="inferred from homology"/>
<protein>
    <submittedName>
        <fullName evidence="2">PspA/IM30 family protein</fullName>
    </submittedName>
</protein>
<gene>
    <name evidence="2" type="ORF">M8523_08265</name>
</gene>
<reference evidence="2" key="1">
    <citation type="submission" date="2022-05" db="EMBL/GenBank/DDBJ databases">
        <authorList>
            <person name="Pankratov T."/>
        </authorList>
    </citation>
    <scope>NUCLEOTIDE SEQUENCE</scope>
    <source>
        <strain evidence="2">BP6-180914</strain>
    </source>
</reference>
<dbReference type="AlphaFoldDB" id="A0AA42CI59"/>
<evidence type="ECO:0000313" key="3">
    <source>
        <dbReference type="Proteomes" id="UP001165667"/>
    </source>
</evidence>
<dbReference type="Pfam" id="PF04012">
    <property type="entry name" value="PspA_IM30"/>
    <property type="match status" value="1"/>
</dbReference>
<dbReference type="RefSeq" id="WP_282584368.1">
    <property type="nucleotide sequence ID" value="NZ_JAMOIM010000004.1"/>
</dbReference>